<protein>
    <submittedName>
        <fullName evidence="3">Uncharacterized protein</fullName>
    </submittedName>
</protein>
<organism evidence="3 4">
    <name type="scientific">Nonomuraea pusilla</name>
    <dbReference type="NCBI Taxonomy" id="46177"/>
    <lineage>
        <taxon>Bacteria</taxon>
        <taxon>Bacillati</taxon>
        <taxon>Actinomycetota</taxon>
        <taxon>Actinomycetes</taxon>
        <taxon>Streptosporangiales</taxon>
        <taxon>Streptosporangiaceae</taxon>
        <taxon>Nonomuraea</taxon>
    </lineage>
</organism>
<keyword evidence="2" id="KW-0732">Signal</keyword>
<feature type="compositionally biased region" description="Basic and acidic residues" evidence="1">
    <location>
        <begin position="35"/>
        <end position="44"/>
    </location>
</feature>
<feature type="signal peptide" evidence="2">
    <location>
        <begin position="1"/>
        <end position="25"/>
    </location>
</feature>
<evidence type="ECO:0000256" key="1">
    <source>
        <dbReference type="SAM" id="MobiDB-lite"/>
    </source>
</evidence>
<feature type="chain" id="PRO_5039440716" evidence="2">
    <location>
        <begin position="26"/>
        <end position="109"/>
    </location>
</feature>
<dbReference type="Proteomes" id="UP000198953">
    <property type="component" value="Unassembled WGS sequence"/>
</dbReference>
<dbReference type="AlphaFoldDB" id="A0A1H7T625"/>
<feature type="region of interest" description="Disordered" evidence="1">
    <location>
        <begin position="32"/>
        <end position="109"/>
    </location>
</feature>
<sequence>MNQTRKMWASAAVVGVITVAGVSVAAAASAGRLARAGEETRAVVERGAPAGPDRQPTEPSARPSDGVVVSTEVNPDPGKTLDYWTGERMDGAEPMPMPEVKPGEFEVAE</sequence>
<dbReference type="EMBL" id="FOBF01000007">
    <property type="protein sequence ID" value="SEL80301.1"/>
    <property type="molecule type" value="Genomic_DNA"/>
</dbReference>
<reference evidence="3 4" key="1">
    <citation type="submission" date="2016-10" db="EMBL/GenBank/DDBJ databases">
        <authorList>
            <person name="de Groot N.N."/>
        </authorList>
    </citation>
    <scope>NUCLEOTIDE SEQUENCE [LARGE SCALE GENOMIC DNA]</scope>
    <source>
        <strain evidence="3 4">DSM 43357</strain>
    </source>
</reference>
<proteinExistence type="predicted"/>
<dbReference type="RefSeq" id="WP_055502484.1">
    <property type="nucleotide sequence ID" value="NZ_BBZG01000001.1"/>
</dbReference>
<keyword evidence="4" id="KW-1185">Reference proteome</keyword>
<evidence type="ECO:0000256" key="2">
    <source>
        <dbReference type="SAM" id="SignalP"/>
    </source>
</evidence>
<dbReference type="STRING" id="46177.SAMN05660976_03364"/>
<evidence type="ECO:0000313" key="3">
    <source>
        <dbReference type="EMBL" id="SEL80301.1"/>
    </source>
</evidence>
<dbReference type="OrthoDB" id="4334474at2"/>
<name>A0A1H7T625_9ACTN</name>
<accession>A0A1H7T625</accession>
<gene>
    <name evidence="3" type="ORF">SAMN05660976_03364</name>
</gene>
<evidence type="ECO:0000313" key="4">
    <source>
        <dbReference type="Proteomes" id="UP000198953"/>
    </source>
</evidence>